<dbReference type="EMBL" id="SRXV01000002">
    <property type="protein sequence ID" value="TGY93224.1"/>
    <property type="molecule type" value="Genomic_DNA"/>
</dbReference>
<evidence type="ECO:0008006" key="4">
    <source>
        <dbReference type="Google" id="ProtNLM"/>
    </source>
</evidence>
<sequence length="425" mass="46309">MRARLVLISGLLMAMSAPSALAQVGSAGEGMFARDRNESVLQRPRPEYDSGGTQVGAFIYKPSVVVGLEYTDNVFAASDQEQEDVVAVFNPSIAAQSTWSRHGFSADASATRREYLDFSDESVWNYDVGALGRLDFVRNTFVEVAGTYAHLTEPRTSAGAAGQAAEPIEYDTGLIGAEFQRTVNRIRLQAGADWSTRDYDDAVLFGGGVADQDFRDRDQMLYQVRGDYAVSPDTALFARIKYNDRDYDLSPPSVPLLRDSEGYVAEVGADFDLGGVARGAVAVGYLEQDYESAAFSTIDGISVDALVEWFPTQLTTVTFRGGRSVEDAAIQGAAGYLSTNVSATVDHELRRNLIVSATVQLSEDDYDGIDRTDERFNAELAATYFLNRNIGVRASVNHFRQDSSGAVGNQDYEVNRVAVSLVWSL</sequence>
<reference evidence="2 3" key="1">
    <citation type="journal article" date="2013" name="Int. J. Syst. Evol. Microbiol.">
        <title>Marinicauda pacifica gen. nov., sp. nov., a prosthecate alphaproteobacterium of the family Hyphomonadaceae isolated from deep seawater.</title>
        <authorList>
            <person name="Zhang X.Y."/>
            <person name="Li G.W."/>
            <person name="Wang C.S."/>
            <person name="Zhang Y.J."/>
            <person name="Xu X.W."/>
            <person name="Li H."/>
            <person name="Liu A."/>
            <person name="Liu C."/>
            <person name="Xie B.B."/>
            <person name="Qin Q.L."/>
            <person name="Xu Z."/>
            <person name="Chen X.L."/>
            <person name="Zhou B.C."/>
            <person name="Zhang Y.Z."/>
        </authorList>
    </citation>
    <scope>NUCLEOTIDE SEQUENCE [LARGE SCALE GENOMIC DNA]</scope>
    <source>
        <strain evidence="2 3">P-1 km-3</strain>
    </source>
</reference>
<feature type="chain" id="PRO_5020223827" description="Outer membrane beta-barrel protein" evidence="1">
    <location>
        <begin position="23"/>
        <end position="425"/>
    </location>
</feature>
<accession>A0A4S2HBC9</accession>
<name>A0A4S2HBC9_9PROT</name>
<gene>
    <name evidence="2" type="ORF">E5162_09210</name>
</gene>
<feature type="signal peptide" evidence="1">
    <location>
        <begin position="1"/>
        <end position="22"/>
    </location>
</feature>
<dbReference type="SUPFAM" id="SSF56935">
    <property type="entry name" value="Porins"/>
    <property type="match status" value="1"/>
</dbReference>
<evidence type="ECO:0000256" key="1">
    <source>
        <dbReference type="SAM" id="SignalP"/>
    </source>
</evidence>
<comment type="caution">
    <text evidence="2">The sequence shown here is derived from an EMBL/GenBank/DDBJ whole genome shotgun (WGS) entry which is preliminary data.</text>
</comment>
<keyword evidence="1" id="KW-0732">Signal</keyword>
<protein>
    <recommendedName>
        <fullName evidence="4">Outer membrane beta-barrel protein</fullName>
    </recommendedName>
</protein>
<evidence type="ECO:0000313" key="3">
    <source>
        <dbReference type="Proteomes" id="UP000305451"/>
    </source>
</evidence>
<organism evidence="2 3">
    <name type="scientific">Marinicauda pacifica</name>
    <dbReference type="NCBI Taxonomy" id="1133559"/>
    <lineage>
        <taxon>Bacteria</taxon>
        <taxon>Pseudomonadati</taxon>
        <taxon>Pseudomonadota</taxon>
        <taxon>Alphaproteobacteria</taxon>
        <taxon>Maricaulales</taxon>
        <taxon>Maricaulaceae</taxon>
        <taxon>Marinicauda</taxon>
    </lineage>
</organism>
<keyword evidence="3" id="KW-1185">Reference proteome</keyword>
<dbReference type="AlphaFoldDB" id="A0A4S2HBC9"/>
<dbReference type="Proteomes" id="UP000305451">
    <property type="component" value="Unassembled WGS sequence"/>
</dbReference>
<dbReference type="Pfam" id="PF10082">
    <property type="entry name" value="BBP2_2"/>
    <property type="match status" value="1"/>
</dbReference>
<dbReference type="InterPro" id="IPR018759">
    <property type="entry name" value="BBP2_2"/>
</dbReference>
<proteinExistence type="predicted"/>
<evidence type="ECO:0000313" key="2">
    <source>
        <dbReference type="EMBL" id="TGY93224.1"/>
    </source>
</evidence>